<evidence type="ECO:0000256" key="1">
    <source>
        <dbReference type="SAM" id="SignalP"/>
    </source>
</evidence>
<dbReference type="Proteomes" id="UP000190105">
    <property type="component" value="Unassembled WGS sequence"/>
</dbReference>
<feature type="domain" description="GerMN" evidence="2">
    <location>
        <begin position="238"/>
        <end position="327"/>
    </location>
</feature>
<dbReference type="OrthoDB" id="1683231at2"/>
<protein>
    <submittedName>
        <fullName evidence="3">Sporulation and spore germination</fullName>
    </submittedName>
</protein>
<evidence type="ECO:0000313" key="4">
    <source>
        <dbReference type="Proteomes" id="UP000190105"/>
    </source>
</evidence>
<dbReference type="RefSeq" id="WP_078696063.1">
    <property type="nucleotide sequence ID" value="NZ_FUYH01000006.1"/>
</dbReference>
<dbReference type="Pfam" id="PF10646">
    <property type="entry name" value="Germane"/>
    <property type="match status" value="1"/>
</dbReference>
<keyword evidence="1" id="KW-0732">Signal</keyword>
<dbReference type="EMBL" id="FUYH01000006">
    <property type="protein sequence ID" value="SKA84822.1"/>
    <property type="molecule type" value="Genomic_DNA"/>
</dbReference>
<dbReference type="PROSITE" id="PS51257">
    <property type="entry name" value="PROKAR_LIPOPROTEIN"/>
    <property type="match status" value="1"/>
</dbReference>
<dbReference type="InterPro" id="IPR019606">
    <property type="entry name" value="GerMN"/>
</dbReference>
<feature type="signal peptide" evidence="1">
    <location>
        <begin position="1"/>
        <end position="18"/>
    </location>
</feature>
<reference evidence="4" key="1">
    <citation type="submission" date="2017-02" db="EMBL/GenBank/DDBJ databases">
        <authorList>
            <person name="Varghese N."/>
            <person name="Submissions S."/>
        </authorList>
    </citation>
    <scope>NUCLEOTIDE SEQUENCE [LARGE SCALE GENOMIC DNA]</scope>
    <source>
        <strain evidence="4">USBA 833</strain>
    </source>
</reference>
<feature type="chain" id="PRO_5038675537" evidence="1">
    <location>
        <begin position="19"/>
        <end position="347"/>
    </location>
</feature>
<name>A0A1T4X5H0_9CLOT</name>
<dbReference type="AlphaFoldDB" id="A0A1T4X5H0"/>
<keyword evidence="4" id="KW-1185">Reference proteome</keyword>
<accession>A0A1T4X5H0</accession>
<gene>
    <name evidence="3" type="ORF">SAMN05443428_10671</name>
</gene>
<proteinExistence type="predicted"/>
<sequence>MKRIFIIILLTLSLTSCSNVPYKQNNISNEPSQEITPKISDYFPFTPNIRMKYEGIGNEYAEKETYIDYIKGNRVQLRVLNPGTIIGQVIENKDGELRLIASVEEFYNRDDLTSYDNSNPEILLKEPLKKGTSWTLPNGYKRYISNTDVDIQVPYGKFKALEVTTEYPDSTTYDYYVQNIGHVKTLYKSKDFTVETNLSKVEKDALVNQTIKFYYPDFNNDRTIFMKEKIVFKTNDNLKDVFEKYFKKSPKGNFKLMSSSTKINSLYLNRAENKVYVDFSKEFVSEMNAGSSLESLILQSVTNTLGDHYNVDKVYITLDGIPYSSGHFEVKEGEPFFVDYKNVKEYQ</sequence>
<organism evidence="3 4">
    <name type="scientific">Caloramator quimbayensis</name>
    <dbReference type="NCBI Taxonomy" id="1147123"/>
    <lineage>
        <taxon>Bacteria</taxon>
        <taxon>Bacillati</taxon>
        <taxon>Bacillota</taxon>
        <taxon>Clostridia</taxon>
        <taxon>Eubacteriales</taxon>
        <taxon>Clostridiaceae</taxon>
        <taxon>Caloramator</taxon>
    </lineage>
</organism>
<evidence type="ECO:0000259" key="2">
    <source>
        <dbReference type="SMART" id="SM00909"/>
    </source>
</evidence>
<dbReference type="SMART" id="SM00909">
    <property type="entry name" value="Germane"/>
    <property type="match status" value="1"/>
</dbReference>
<dbReference type="STRING" id="1147123.SAMN05443428_10671"/>
<evidence type="ECO:0000313" key="3">
    <source>
        <dbReference type="EMBL" id="SKA84822.1"/>
    </source>
</evidence>